<proteinExistence type="predicted"/>
<evidence type="ECO:0000313" key="1">
    <source>
        <dbReference type="EMBL" id="QVM84173.1"/>
    </source>
</evidence>
<sequence>MTHGEKFSPFMIFAQGFAWKARRPILHFGPHHCGCLKLFLRAEFQLKWRKCGSFCHAGAVGAQALQK</sequence>
<reference evidence="1 2" key="1">
    <citation type="journal article" date="2021" name="Int. J. Syst. Evol. Microbiol.">
        <title>Novosphingobium decolorationis sp. nov., an aniline blue-decolourizing bacterium isolated from East Pacific sediment.</title>
        <authorList>
            <person name="Chen X."/>
            <person name="Dong B."/>
            <person name="Chen T."/>
            <person name="Ren N."/>
            <person name="Wang J."/>
            <person name="Xu Y."/>
            <person name="Yang J."/>
            <person name="Zhu S."/>
            <person name="Chen J."/>
        </authorList>
    </citation>
    <scope>NUCLEOTIDE SEQUENCE [LARGE SCALE GENOMIC DNA]</scope>
    <source>
        <strain evidence="1 2">502str22</strain>
    </source>
</reference>
<name>A0ABX8E5G3_9SPHN</name>
<gene>
    <name evidence="1" type="ORF">HT578_11180</name>
</gene>
<accession>A0ABX8E5G3</accession>
<dbReference type="Proteomes" id="UP000677126">
    <property type="component" value="Chromosome"/>
</dbReference>
<keyword evidence="2" id="KW-1185">Reference proteome</keyword>
<dbReference type="RefSeq" id="WP_213499499.1">
    <property type="nucleotide sequence ID" value="NZ_CP054856.1"/>
</dbReference>
<evidence type="ECO:0000313" key="2">
    <source>
        <dbReference type="Proteomes" id="UP000677126"/>
    </source>
</evidence>
<protein>
    <submittedName>
        <fullName evidence="1">Uncharacterized protein</fullName>
    </submittedName>
</protein>
<organism evidence="1 2">
    <name type="scientific">Novosphingobium decolorationis</name>
    <dbReference type="NCBI Taxonomy" id="2698673"/>
    <lineage>
        <taxon>Bacteria</taxon>
        <taxon>Pseudomonadati</taxon>
        <taxon>Pseudomonadota</taxon>
        <taxon>Alphaproteobacteria</taxon>
        <taxon>Sphingomonadales</taxon>
        <taxon>Sphingomonadaceae</taxon>
        <taxon>Novosphingobium</taxon>
    </lineage>
</organism>
<dbReference type="EMBL" id="CP054856">
    <property type="protein sequence ID" value="QVM84173.1"/>
    <property type="molecule type" value="Genomic_DNA"/>
</dbReference>